<dbReference type="EMBL" id="HACA01022820">
    <property type="protein sequence ID" value="CDW40181.1"/>
    <property type="molecule type" value="Transcribed_RNA"/>
</dbReference>
<proteinExistence type="predicted"/>
<dbReference type="AlphaFoldDB" id="A0A0K2UR18"/>
<organism evidence="1">
    <name type="scientific">Lepeophtheirus salmonis</name>
    <name type="common">Salmon louse</name>
    <name type="synonym">Caligus salmonis</name>
    <dbReference type="NCBI Taxonomy" id="72036"/>
    <lineage>
        <taxon>Eukaryota</taxon>
        <taxon>Metazoa</taxon>
        <taxon>Ecdysozoa</taxon>
        <taxon>Arthropoda</taxon>
        <taxon>Crustacea</taxon>
        <taxon>Multicrustacea</taxon>
        <taxon>Hexanauplia</taxon>
        <taxon>Copepoda</taxon>
        <taxon>Siphonostomatoida</taxon>
        <taxon>Caligidae</taxon>
        <taxon>Lepeophtheirus</taxon>
    </lineage>
</organism>
<name>A0A0K2UR18_LEPSM</name>
<protein>
    <submittedName>
        <fullName evidence="1">Zinc finger MYMtype protein 1like [Aplysia californica]</fullName>
    </submittedName>
</protein>
<accession>A0A0K2UR18</accession>
<evidence type="ECO:0000313" key="1">
    <source>
        <dbReference type="EMBL" id="CDW40181.1"/>
    </source>
</evidence>
<reference evidence="1" key="1">
    <citation type="submission" date="2014-05" db="EMBL/GenBank/DDBJ databases">
        <authorList>
            <person name="Chronopoulou M."/>
        </authorList>
    </citation>
    <scope>NUCLEOTIDE SEQUENCE</scope>
    <source>
        <tissue evidence="1">Whole organism</tissue>
    </source>
</reference>
<sequence>MFRVYEADGEQVFAEIIRQIKVAKYFSISVNSTPDVTHIDQLVFIMIYFSPDGRIEERFVKFLPIQSHSAGLFLVFCRTWVLIQVTTEANDTIIPSICPILTVALSHSLNRLTLGMNGYSALHIHLI</sequence>